<name>B0KCZ9_THEP3</name>
<organism evidence="2 3">
    <name type="scientific">Thermoanaerobacter pseudethanolicus (strain ATCC 33223 / 39E)</name>
    <name type="common">Clostridium thermohydrosulfuricum</name>
    <dbReference type="NCBI Taxonomy" id="340099"/>
    <lineage>
        <taxon>Bacteria</taxon>
        <taxon>Bacillati</taxon>
        <taxon>Bacillota</taxon>
        <taxon>Clostridia</taxon>
        <taxon>Thermoanaerobacterales</taxon>
        <taxon>Thermoanaerobacteraceae</taxon>
        <taxon>Thermoanaerobacter</taxon>
    </lineage>
</organism>
<accession>B0KCZ9</accession>
<dbReference type="RefSeq" id="WP_003868479.1">
    <property type="nucleotide sequence ID" value="NC_010321.1"/>
</dbReference>
<evidence type="ECO:0000259" key="1">
    <source>
        <dbReference type="Pfam" id="PF26226"/>
    </source>
</evidence>
<reference evidence="3" key="1">
    <citation type="submission" date="2008-01" db="EMBL/GenBank/DDBJ databases">
        <title>Complete sequence of Thermoanaerobacter pseudethanolicus 39E.</title>
        <authorList>
            <person name="Copeland A."/>
            <person name="Lucas S."/>
            <person name="Lapidus A."/>
            <person name="Barry K."/>
            <person name="Glavina del Rio T."/>
            <person name="Dalin E."/>
            <person name="Tice H."/>
            <person name="Pitluck S."/>
            <person name="Bruce D."/>
            <person name="Goodwin L."/>
            <person name="Saunders E."/>
            <person name="Brettin T."/>
            <person name="Detter J.C."/>
            <person name="Han C."/>
            <person name="Schmutz J."/>
            <person name="Larimer F."/>
            <person name="Land M."/>
            <person name="Hauser L."/>
            <person name="Kyrpides N."/>
            <person name="Lykidis A."/>
            <person name="Hemme C."/>
            <person name="Fields M.W."/>
            <person name="He Z."/>
            <person name="Zhou J."/>
            <person name="Richardson P."/>
        </authorList>
    </citation>
    <scope>NUCLEOTIDE SEQUENCE [LARGE SCALE GENOMIC DNA]</scope>
    <source>
        <strain evidence="3">ATCC 33223 / DSM 2355 / 39E</strain>
    </source>
</reference>
<dbReference type="AlphaFoldDB" id="B0KCZ9"/>
<gene>
    <name evidence="2" type="ordered locus">Teth39_0430</name>
</gene>
<dbReference type="EMBL" id="CP000924">
    <property type="protein sequence ID" value="ABY94097.1"/>
    <property type="molecule type" value="Genomic_DNA"/>
</dbReference>
<dbReference type="Pfam" id="PF26226">
    <property type="entry name" value="DUF8052"/>
    <property type="match status" value="1"/>
</dbReference>
<dbReference type="HOGENOM" id="CLU_100108_1_0_9"/>
<proteinExistence type="predicted"/>
<evidence type="ECO:0000313" key="3">
    <source>
        <dbReference type="Proteomes" id="UP000002156"/>
    </source>
</evidence>
<keyword evidence="3" id="KW-1185">Reference proteome</keyword>
<protein>
    <recommendedName>
        <fullName evidence="1">DUF8052 domain-containing protein</fullName>
    </recommendedName>
</protein>
<dbReference type="InterPro" id="IPR058365">
    <property type="entry name" value="DUF8052"/>
</dbReference>
<sequence>MVKEEYLDLLEKKHSVYYDVYRDYELNGRFLDIYAEFHMRNERYFLIDVLDAYETHEYRLVKYYENLKLDDAAEFGTWLKEQVEVLIKPHTEHMCTILTGVMVTDRGINRNVEKFIKDYRYTRYFTFGIKGWGEIRLVGVDIASNRVVANRKGREVIKDFMIPMPKPNYK</sequence>
<feature type="domain" description="DUF8052" evidence="1">
    <location>
        <begin position="3"/>
        <end position="160"/>
    </location>
</feature>
<evidence type="ECO:0000313" key="2">
    <source>
        <dbReference type="EMBL" id="ABY94097.1"/>
    </source>
</evidence>
<dbReference type="eggNOG" id="ENOG50330PN">
    <property type="taxonomic scope" value="Bacteria"/>
</dbReference>
<dbReference type="Proteomes" id="UP000002156">
    <property type="component" value="Chromosome"/>
</dbReference>
<dbReference type="KEGG" id="tpd:Teth39_0430"/>